<dbReference type="SUPFAM" id="SSF51412">
    <property type="entry name" value="Inosine monophosphate dehydrogenase (IMPDH)"/>
    <property type="match status" value="1"/>
</dbReference>
<organism evidence="1 2">
    <name type="scientific">Desemzia incerta</name>
    <dbReference type="NCBI Taxonomy" id="82801"/>
    <lineage>
        <taxon>Bacteria</taxon>
        <taxon>Bacillati</taxon>
        <taxon>Bacillota</taxon>
        <taxon>Bacilli</taxon>
        <taxon>Lactobacillales</taxon>
        <taxon>Carnobacteriaceae</taxon>
        <taxon>Desemzia</taxon>
    </lineage>
</organism>
<keyword evidence="2" id="KW-1185">Reference proteome</keyword>
<gene>
    <name evidence="1" type="ORF">SAMN04488506_0304</name>
</gene>
<reference evidence="1 2" key="1">
    <citation type="submission" date="2016-10" db="EMBL/GenBank/DDBJ databases">
        <authorList>
            <person name="de Groot N.N."/>
        </authorList>
    </citation>
    <scope>NUCLEOTIDE SEQUENCE [LARGE SCALE GENOMIC DNA]</scope>
    <source>
        <strain evidence="1 2">DSM 20581</strain>
    </source>
</reference>
<evidence type="ECO:0000313" key="2">
    <source>
        <dbReference type="Proteomes" id="UP000199136"/>
    </source>
</evidence>
<dbReference type="OrthoDB" id="1092608at2"/>
<evidence type="ECO:0000313" key="1">
    <source>
        <dbReference type="EMBL" id="SFQ01344.1"/>
    </source>
</evidence>
<dbReference type="EMBL" id="FOXW01000001">
    <property type="protein sequence ID" value="SFQ01344.1"/>
    <property type="molecule type" value="Genomic_DNA"/>
</dbReference>
<evidence type="ECO:0008006" key="3">
    <source>
        <dbReference type="Google" id="ProtNLM"/>
    </source>
</evidence>
<accession>A0A1I5V1B4</accession>
<dbReference type="AlphaFoldDB" id="A0A1I5V1B4"/>
<dbReference type="InterPro" id="IPR013785">
    <property type="entry name" value="Aldolase_TIM"/>
</dbReference>
<name>A0A1I5V1B4_9LACT</name>
<dbReference type="STRING" id="82801.SAMN04488506_0304"/>
<sequence>MARYKNNIPSVITDLRHDTVDVPSVITKCSGININGRKLKSFIFTTDISIICNTDADAVIAVYPFTPHPAIIQAISSVASIPVIAGVGGGLTHGIRSANISLFAESLGAISVVVNAPTPLETIQQINDVIDIPIVITIVSEYTDIQEKLDAGVDILNVSGGPKTAAIVRSIRKTHPNIPIIATGGPTDESILETIEAGANAITYSPPSNGELFKRKMDKYRKQEENNYIEEENQ</sequence>
<proteinExistence type="predicted"/>
<protein>
    <recommendedName>
        <fullName evidence="3">Hydrolase</fullName>
    </recommendedName>
</protein>
<dbReference type="Proteomes" id="UP000199136">
    <property type="component" value="Unassembled WGS sequence"/>
</dbReference>
<dbReference type="RefSeq" id="WP_092479380.1">
    <property type="nucleotide sequence ID" value="NZ_FOXW01000001.1"/>
</dbReference>
<dbReference type="CDD" id="cd00945">
    <property type="entry name" value="Aldolase_Class_I"/>
    <property type="match status" value="1"/>
</dbReference>
<dbReference type="Gene3D" id="3.20.20.70">
    <property type="entry name" value="Aldolase class I"/>
    <property type="match status" value="1"/>
</dbReference>